<dbReference type="AlphaFoldDB" id="A0A067P6S8"/>
<organism evidence="2 3">
    <name type="scientific">Jaapia argillacea MUCL 33604</name>
    <dbReference type="NCBI Taxonomy" id="933084"/>
    <lineage>
        <taxon>Eukaryota</taxon>
        <taxon>Fungi</taxon>
        <taxon>Dikarya</taxon>
        <taxon>Basidiomycota</taxon>
        <taxon>Agaricomycotina</taxon>
        <taxon>Agaricomycetes</taxon>
        <taxon>Agaricomycetidae</taxon>
        <taxon>Jaapiales</taxon>
        <taxon>Jaapiaceae</taxon>
        <taxon>Jaapia</taxon>
    </lineage>
</organism>
<dbReference type="InParanoid" id="A0A067P6S8"/>
<evidence type="ECO:0000313" key="3">
    <source>
        <dbReference type="Proteomes" id="UP000027265"/>
    </source>
</evidence>
<name>A0A067P6S8_9AGAM</name>
<feature type="region of interest" description="Disordered" evidence="1">
    <location>
        <begin position="54"/>
        <end position="88"/>
    </location>
</feature>
<evidence type="ECO:0000256" key="1">
    <source>
        <dbReference type="SAM" id="MobiDB-lite"/>
    </source>
</evidence>
<keyword evidence="3" id="KW-1185">Reference proteome</keyword>
<protein>
    <submittedName>
        <fullName evidence="2">Uncharacterized protein</fullName>
    </submittedName>
</protein>
<dbReference type="EMBL" id="KL197760">
    <property type="protein sequence ID" value="KDQ50449.1"/>
    <property type="molecule type" value="Genomic_DNA"/>
</dbReference>
<accession>A0A067P6S8</accession>
<dbReference type="OrthoDB" id="3270311at2759"/>
<feature type="region of interest" description="Disordered" evidence="1">
    <location>
        <begin position="1"/>
        <end position="38"/>
    </location>
</feature>
<feature type="compositionally biased region" description="Polar residues" evidence="1">
    <location>
        <begin position="72"/>
        <end position="85"/>
    </location>
</feature>
<reference evidence="3" key="1">
    <citation type="journal article" date="2014" name="Proc. Natl. Acad. Sci. U.S.A.">
        <title>Extensive sampling of basidiomycete genomes demonstrates inadequacy of the white-rot/brown-rot paradigm for wood decay fungi.</title>
        <authorList>
            <person name="Riley R."/>
            <person name="Salamov A.A."/>
            <person name="Brown D.W."/>
            <person name="Nagy L.G."/>
            <person name="Floudas D."/>
            <person name="Held B.W."/>
            <person name="Levasseur A."/>
            <person name="Lombard V."/>
            <person name="Morin E."/>
            <person name="Otillar R."/>
            <person name="Lindquist E.A."/>
            <person name="Sun H."/>
            <person name="LaButti K.M."/>
            <person name="Schmutz J."/>
            <person name="Jabbour D."/>
            <person name="Luo H."/>
            <person name="Baker S.E."/>
            <person name="Pisabarro A.G."/>
            <person name="Walton J.D."/>
            <person name="Blanchette R.A."/>
            <person name="Henrissat B."/>
            <person name="Martin F."/>
            <person name="Cullen D."/>
            <person name="Hibbett D.S."/>
            <person name="Grigoriev I.V."/>
        </authorList>
    </citation>
    <scope>NUCLEOTIDE SEQUENCE [LARGE SCALE GENOMIC DNA]</scope>
    <source>
        <strain evidence="3">MUCL 33604</strain>
    </source>
</reference>
<dbReference type="STRING" id="933084.A0A067P6S8"/>
<proteinExistence type="predicted"/>
<gene>
    <name evidence="2" type="ORF">JAAARDRAFT_585222</name>
</gene>
<feature type="compositionally biased region" description="Low complexity" evidence="1">
    <location>
        <begin position="58"/>
        <end position="71"/>
    </location>
</feature>
<feature type="region of interest" description="Disordered" evidence="1">
    <location>
        <begin position="421"/>
        <end position="440"/>
    </location>
</feature>
<evidence type="ECO:0000313" key="2">
    <source>
        <dbReference type="EMBL" id="KDQ50449.1"/>
    </source>
</evidence>
<dbReference type="HOGENOM" id="CLU_589335_0_0_1"/>
<dbReference type="Proteomes" id="UP000027265">
    <property type="component" value="Unassembled WGS sequence"/>
</dbReference>
<sequence>MDSTLSTPPPAQPPVTSSNPPLNAIMNPSPVDPKPKPKRTPLWTYLPLRTLGVSESQNTTHPNPFFTPTSTLASNGNPKSNSMSLLTPVDKPSTSWRILLADTQSQLQKFSGRVDGLLKGVEDVKMRVGEVEGRWESGFQALRADVGDLVDRSQRMVLQNMGHPAQTSMMETVLKDVGLTERRLGALDRRVDVLHLLTQTQAQSLQTLLENQTTILTTLATVLPLVQTLPVHVDKMANEVRAEVKEAVGEARREVREFRGETKEGLKEVRDAMLVQLREDKDEIKESFKCEVKDAVGEVQMQIGLGFEGVKGSVGLLGTTFEEVGSNLGHLREDFGAQTAELHGKVEELGVSIAKVRLQPDSSFLDVHLDTLETRLLDVIRHQREHAQSLDRIEKYITVATTPASNRSNEIHPSPQMKMYNHNLRERNDPSKSTLQPPRSRLIMEMRLENRKLPRLTPSSDHCY</sequence>